<sequence>MPPHIVFVTITNELSLPLKIFTKPNFQTHTHQESLAINQKSLITLTNLTSANRRLNRVQISNLTRTISPRIKEILFNGPLPQSSQPFEFQVEQYRVVVPIEVVFHVRFKLKLIEYDDARKYLRDSGVEMISADWIFEFRDTRDDQGDDDEEALVEVKREVGGGEEEEEEDVSFRLNEQGEAVLASGGGKRDESLENEELDQKKAVRSYKLSGLNVVGDFASCIRVYVN</sequence>
<gene>
    <name evidence="1" type="ORF">LODBEIA_P24410</name>
</gene>
<evidence type="ECO:0000313" key="2">
    <source>
        <dbReference type="Proteomes" id="UP001497383"/>
    </source>
</evidence>
<protein>
    <submittedName>
        <fullName evidence="1">Uncharacterized protein</fullName>
    </submittedName>
</protein>
<accession>A0ABP0ZJA1</accession>
<evidence type="ECO:0000313" key="1">
    <source>
        <dbReference type="EMBL" id="CAK9438145.1"/>
    </source>
</evidence>
<organism evidence="1 2">
    <name type="scientific">Lodderomyces beijingensis</name>
    <dbReference type="NCBI Taxonomy" id="1775926"/>
    <lineage>
        <taxon>Eukaryota</taxon>
        <taxon>Fungi</taxon>
        <taxon>Dikarya</taxon>
        <taxon>Ascomycota</taxon>
        <taxon>Saccharomycotina</taxon>
        <taxon>Pichiomycetes</taxon>
        <taxon>Debaryomycetaceae</taxon>
        <taxon>Candida/Lodderomyces clade</taxon>
        <taxon>Lodderomyces</taxon>
    </lineage>
</organism>
<dbReference type="GeneID" id="92207637"/>
<name>A0ABP0ZJA1_9ASCO</name>
<keyword evidence="2" id="KW-1185">Reference proteome</keyword>
<reference evidence="1 2" key="1">
    <citation type="submission" date="2024-03" db="EMBL/GenBank/DDBJ databases">
        <authorList>
            <person name="Brejova B."/>
        </authorList>
    </citation>
    <scope>NUCLEOTIDE SEQUENCE [LARGE SCALE GENOMIC DNA]</scope>
    <source>
        <strain evidence="1 2">CBS 14171</strain>
    </source>
</reference>
<dbReference type="RefSeq" id="XP_066829379.1">
    <property type="nucleotide sequence ID" value="XM_066972441.1"/>
</dbReference>
<dbReference type="EMBL" id="OZ022407">
    <property type="protein sequence ID" value="CAK9438145.1"/>
    <property type="molecule type" value="Genomic_DNA"/>
</dbReference>
<dbReference type="Proteomes" id="UP001497383">
    <property type="component" value="Chromosome 3"/>
</dbReference>
<proteinExistence type="predicted"/>